<keyword evidence="2" id="KW-0547">Nucleotide-binding</keyword>
<feature type="domain" description="PEP-utilising enzyme C-terminal" evidence="4">
    <location>
        <begin position="41"/>
        <end position="127"/>
    </location>
</feature>
<dbReference type="Pfam" id="PF02896">
    <property type="entry name" value="PEP-utilizers_C"/>
    <property type="match status" value="1"/>
</dbReference>
<organism evidence="5">
    <name type="scientific">marine sediment metagenome</name>
    <dbReference type="NCBI Taxonomy" id="412755"/>
    <lineage>
        <taxon>unclassified sequences</taxon>
        <taxon>metagenomes</taxon>
        <taxon>ecological metagenomes</taxon>
    </lineage>
</organism>
<gene>
    <name evidence="5" type="ORF">S01H4_63145</name>
</gene>
<name>X1DUV0_9ZZZZ</name>
<comment type="similarity">
    <text evidence="1">Belongs to the PEP-utilizing enzyme family.</text>
</comment>
<dbReference type="InterPro" id="IPR040442">
    <property type="entry name" value="Pyrv_kinase-like_dom_sf"/>
</dbReference>
<evidence type="ECO:0000259" key="4">
    <source>
        <dbReference type="Pfam" id="PF02896"/>
    </source>
</evidence>
<dbReference type="EMBL" id="BART01037882">
    <property type="protein sequence ID" value="GAH11980.1"/>
    <property type="molecule type" value="Genomic_DNA"/>
</dbReference>
<dbReference type="AlphaFoldDB" id="X1DUV0"/>
<dbReference type="Gene3D" id="3.20.20.60">
    <property type="entry name" value="Phosphoenolpyruvate-binding domains"/>
    <property type="match status" value="1"/>
</dbReference>
<dbReference type="PANTHER" id="PTHR43030">
    <property type="entry name" value="PHOSPHOENOLPYRUVATE SYNTHASE"/>
    <property type="match status" value="1"/>
</dbReference>
<dbReference type="InterPro" id="IPR006319">
    <property type="entry name" value="PEP_synth"/>
</dbReference>
<evidence type="ECO:0000313" key="5">
    <source>
        <dbReference type="EMBL" id="GAH11980.1"/>
    </source>
</evidence>
<evidence type="ECO:0000256" key="2">
    <source>
        <dbReference type="ARBA" id="ARBA00022741"/>
    </source>
</evidence>
<evidence type="ECO:0000256" key="3">
    <source>
        <dbReference type="ARBA" id="ARBA00022840"/>
    </source>
</evidence>
<dbReference type="InterPro" id="IPR000121">
    <property type="entry name" value="PEP_util_C"/>
</dbReference>
<keyword evidence="3" id="KW-0067">ATP-binding</keyword>
<comment type="caution">
    <text evidence="5">The sequence shown here is derived from an EMBL/GenBank/DDBJ whole genome shotgun (WGS) entry which is preliminary data.</text>
</comment>
<accession>X1DUV0</accession>
<dbReference type="GO" id="GO:0005524">
    <property type="term" value="F:ATP binding"/>
    <property type="evidence" value="ECO:0007669"/>
    <property type="project" value="UniProtKB-KW"/>
</dbReference>
<sequence length="144" mass="16253">AELTAGYDNKEEYYVQKLAEGIATIAAGVWKTLHDGSIAEAVVRLSDFKTNEYKNLIGGWLYEHDENNPMLGFRGGSRYVSEDFEEAFRLELRAMKRARSWGLTNITPMVPFCRTPDEAEAIIKLMQVEGLVRGQDGLKVYVMA</sequence>
<reference evidence="5" key="1">
    <citation type="journal article" date="2014" name="Front. Microbiol.">
        <title>High frequency of phylogenetically diverse reductive dehalogenase-homologous genes in deep subseafloor sedimentary metagenomes.</title>
        <authorList>
            <person name="Kawai M."/>
            <person name="Futagami T."/>
            <person name="Toyoda A."/>
            <person name="Takaki Y."/>
            <person name="Nishi S."/>
            <person name="Hori S."/>
            <person name="Arai W."/>
            <person name="Tsubouchi T."/>
            <person name="Morono Y."/>
            <person name="Uchiyama I."/>
            <person name="Ito T."/>
            <person name="Fujiyama A."/>
            <person name="Inagaki F."/>
            <person name="Takami H."/>
        </authorList>
    </citation>
    <scope>NUCLEOTIDE SEQUENCE</scope>
    <source>
        <strain evidence="5">Expedition CK06-06</strain>
    </source>
</reference>
<dbReference type="PANTHER" id="PTHR43030:SF1">
    <property type="entry name" value="PHOSPHOENOLPYRUVATE SYNTHASE"/>
    <property type="match status" value="1"/>
</dbReference>
<evidence type="ECO:0000256" key="1">
    <source>
        <dbReference type="ARBA" id="ARBA00007837"/>
    </source>
</evidence>
<feature type="non-terminal residue" evidence="5">
    <location>
        <position position="144"/>
    </location>
</feature>
<dbReference type="InterPro" id="IPR015813">
    <property type="entry name" value="Pyrv/PenolPyrv_kinase-like_dom"/>
</dbReference>
<dbReference type="SUPFAM" id="SSF51621">
    <property type="entry name" value="Phosphoenolpyruvate/pyruvate domain"/>
    <property type="match status" value="1"/>
</dbReference>
<dbReference type="GO" id="GO:0008986">
    <property type="term" value="F:pyruvate, water dikinase activity"/>
    <property type="evidence" value="ECO:0007669"/>
    <property type="project" value="InterPro"/>
</dbReference>
<feature type="non-terminal residue" evidence="5">
    <location>
        <position position="1"/>
    </location>
</feature>
<proteinExistence type="inferred from homology"/>
<protein>
    <recommendedName>
        <fullName evidence="4">PEP-utilising enzyme C-terminal domain-containing protein</fullName>
    </recommendedName>
</protein>